<comment type="caution">
    <text evidence="1">The sequence shown here is derived from an EMBL/GenBank/DDBJ whole genome shotgun (WGS) entry which is preliminary data.</text>
</comment>
<organism evidence="1 2">
    <name type="scientific">Thelephora ganbajun</name>
    <name type="common">Ganba fungus</name>
    <dbReference type="NCBI Taxonomy" id="370292"/>
    <lineage>
        <taxon>Eukaryota</taxon>
        <taxon>Fungi</taxon>
        <taxon>Dikarya</taxon>
        <taxon>Basidiomycota</taxon>
        <taxon>Agaricomycotina</taxon>
        <taxon>Agaricomycetes</taxon>
        <taxon>Thelephorales</taxon>
        <taxon>Thelephoraceae</taxon>
        <taxon>Thelephora</taxon>
    </lineage>
</organism>
<protein>
    <submittedName>
        <fullName evidence="1">Alcohol dehydrogenase</fullName>
    </submittedName>
</protein>
<dbReference type="EMBL" id="MU117964">
    <property type="protein sequence ID" value="KAF9653232.1"/>
    <property type="molecule type" value="Genomic_DNA"/>
</dbReference>
<dbReference type="Proteomes" id="UP000886501">
    <property type="component" value="Unassembled WGS sequence"/>
</dbReference>
<accession>A0ACB6ZUF3</accession>
<keyword evidence="2" id="KW-1185">Reference proteome</keyword>
<name>A0ACB6ZUF3_THEGA</name>
<reference evidence="1" key="2">
    <citation type="journal article" date="2020" name="Nat. Commun.">
        <title>Large-scale genome sequencing of mycorrhizal fungi provides insights into the early evolution of symbiotic traits.</title>
        <authorList>
            <person name="Miyauchi S."/>
            <person name="Kiss E."/>
            <person name="Kuo A."/>
            <person name="Drula E."/>
            <person name="Kohler A."/>
            <person name="Sanchez-Garcia M."/>
            <person name="Morin E."/>
            <person name="Andreopoulos B."/>
            <person name="Barry K.W."/>
            <person name="Bonito G."/>
            <person name="Buee M."/>
            <person name="Carver A."/>
            <person name="Chen C."/>
            <person name="Cichocki N."/>
            <person name="Clum A."/>
            <person name="Culley D."/>
            <person name="Crous P.W."/>
            <person name="Fauchery L."/>
            <person name="Girlanda M."/>
            <person name="Hayes R.D."/>
            <person name="Keri Z."/>
            <person name="LaButti K."/>
            <person name="Lipzen A."/>
            <person name="Lombard V."/>
            <person name="Magnuson J."/>
            <person name="Maillard F."/>
            <person name="Murat C."/>
            <person name="Nolan M."/>
            <person name="Ohm R.A."/>
            <person name="Pangilinan J."/>
            <person name="Pereira M.F."/>
            <person name="Perotto S."/>
            <person name="Peter M."/>
            <person name="Pfister S."/>
            <person name="Riley R."/>
            <person name="Sitrit Y."/>
            <person name="Stielow J.B."/>
            <person name="Szollosi G."/>
            <person name="Zifcakova L."/>
            <person name="Stursova M."/>
            <person name="Spatafora J.W."/>
            <person name="Tedersoo L."/>
            <person name="Vaario L.M."/>
            <person name="Yamada A."/>
            <person name="Yan M."/>
            <person name="Wang P."/>
            <person name="Xu J."/>
            <person name="Bruns T."/>
            <person name="Baldrian P."/>
            <person name="Vilgalys R."/>
            <person name="Dunand C."/>
            <person name="Henrissat B."/>
            <person name="Grigoriev I.V."/>
            <person name="Hibbett D."/>
            <person name="Nagy L.G."/>
            <person name="Martin F.M."/>
        </authorList>
    </citation>
    <scope>NUCLEOTIDE SEQUENCE</scope>
    <source>
        <strain evidence="1">P2</strain>
    </source>
</reference>
<sequence>MSSLDVPPLMKAVVTQPNRTALVQQVPVAMPGDNEILVQVKTVAINPTDWKHLKFICNVGTICGADYAGEVVKIGPRQDPNFSLKVGDRVAGIVHGGVHKDQGAFAEYVKADPAITWKVPDSISYEEAVTVSVGVLTCIQAMFHPKRLGLVQYPNRVPDQPWILIYGGSTAVGHYAIQLARLSGFRVVTTASPRNHGLMRRLGAKAVFNYRDPNIVKKIKDVTGDSVHIVLDAYSEEESQLICIKAFGPGGGRLMLVQHEAPYIRRLRKDVTVQSTMLYSVFGRPYMMMGKTYEADPADRVQLIDYLRNTLPEHLRKGLLRPVKVHLWDGGLEKITDGFQHMIQGRVSAEKLVFRIT</sequence>
<reference evidence="1" key="1">
    <citation type="submission" date="2019-10" db="EMBL/GenBank/DDBJ databases">
        <authorList>
            <consortium name="DOE Joint Genome Institute"/>
            <person name="Kuo A."/>
            <person name="Miyauchi S."/>
            <person name="Kiss E."/>
            <person name="Drula E."/>
            <person name="Kohler A."/>
            <person name="Sanchez-Garcia M."/>
            <person name="Andreopoulos B."/>
            <person name="Barry K.W."/>
            <person name="Bonito G."/>
            <person name="Buee M."/>
            <person name="Carver A."/>
            <person name="Chen C."/>
            <person name="Cichocki N."/>
            <person name="Clum A."/>
            <person name="Culley D."/>
            <person name="Crous P.W."/>
            <person name="Fauchery L."/>
            <person name="Girlanda M."/>
            <person name="Hayes R."/>
            <person name="Keri Z."/>
            <person name="Labutti K."/>
            <person name="Lipzen A."/>
            <person name="Lombard V."/>
            <person name="Magnuson J."/>
            <person name="Maillard F."/>
            <person name="Morin E."/>
            <person name="Murat C."/>
            <person name="Nolan M."/>
            <person name="Ohm R."/>
            <person name="Pangilinan J."/>
            <person name="Pereira M."/>
            <person name="Perotto S."/>
            <person name="Peter M."/>
            <person name="Riley R."/>
            <person name="Sitrit Y."/>
            <person name="Stielow B."/>
            <person name="Szollosi G."/>
            <person name="Zifcakova L."/>
            <person name="Stursova M."/>
            <person name="Spatafora J.W."/>
            <person name="Tedersoo L."/>
            <person name="Vaario L.-M."/>
            <person name="Yamada A."/>
            <person name="Yan M."/>
            <person name="Wang P."/>
            <person name="Xu J."/>
            <person name="Bruns T."/>
            <person name="Baldrian P."/>
            <person name="Vilgalys R."/>
            <person name="Henrissat B."/>
            <person name="Grigoriev I.V."/>
            <person name="Hibbett D."/>
            <person name="Nagy L.G."/>
            <person name="Martin F.M."/>
        </authorList>
    </citation>
    <scope>NUCLEOTIDE SEQUENCE</scope>
    <source>
        <strain evidence="1">P2</strain>
    </source>
</reference>
<gene>
    <name evidence="1" type="ORF">BDM02DRAFT_1876757</name>
</gene>
<evidence type="ECO:0000313" key="1">
    <source>
        <dbReference type="EMBL" id="KAF9653232.1"/>
    </source>
</evidence>
<evidence type="ECO:0000313" key="2">
    <source>
        <dbReference type="Proteomes" id="UP000886501"/>
    </source>
</evidence>
<proteinExistence type="predicted"/>